<comment type="subcellular location">
    <subcellularLocation>
        <location evidence="1">Cytoplasm</location>
    </subcellularLocation>
</comment>
<dbReference type="Pfam" id="PF00107">
    <property type="entry name" value="ADH_zinc_N"/>
    <property type="match status" value="1"/>
</dbReference>
<evidence type="ECO:0000256" key="19">
    <source>
        <dbReference type="ARBA" id="ARBA00033119"/>
    </source>
</evidence>
<comment type="catalytic activity">
    <reaction evidence="24">
        <text>13,14-dihydro-15-oxo-prostaglandin F1alpha + NADP(+) = 15-oxoprostaglandin F1alpha + NADPH + H(+)</text>
        <dbReference type="Rhea" id="RHEA:50592"/>
        <dbReference type="ChEBI" id="CHEBI:15378"/>
        <dbReference type="ChEBI" id="CHEBI:57783"/>
        <dbReference type="ChEBI" id="CHEBI:58349"/>
        <dbReference type="ChEBI" id="CHEBI:79072"/>
        <dbReference type="ChEBI" id="CHEBI:133411"/>
    </reaction>
    <physiologicalReaction direction="right-to-left" evidence="24">
        <dbReference type="Rhea" id="RHEA:50594"/>
    </physiologicalReaction>
</comment>
<evidence type="ECO:0000256" key="34">
    <source>
        <dbReference type="ARBA" id="ARBA00049368"/>
    </source>
</evidence>
<comment type="catalytic activity">
    <reaction evidence="23">
        <text>leukotriene B4 + NADP(+) = 12-oxo-leukotriene B4 + NADPH + H(+)</text>
        <dbReference type="Rhea" id="RHEA:50608"/>
        <dbReference type="ChEBI" id="CHEBI:15378"/>
        <dbReference type="ChEBI" id="CHEBI:57461"/>
        <dbReference type="ChEBI" id="CHEBI:57783"/>
        <dbReference type="ChEBI" id="CHEBI:58349"/>
        <dbReference type="ChEBI" id="CHEBI:133309"/>
    </reaction>
    <physiologicalReaction direction="left-to-right" evidence="23">
        <dbReference type="Rhea" id="RHEA:50609"/>
    </physiologicalReaction>
</comment>
<evidence type="ECO:0000256" key="26">
    <source>
        <dbReference type="ARBA" id="ARBA00048066"/>
    </source>
</evidence>
<dbReference type="VEuPathDB" id="VectorBase:CSON001196"/>
<dbReference type="SUPFAM" id="SSF50129">
    <property type="entry name" value="GroES-like"/>
    <property type="match status" value="2"/>
</dbReference>
<evidence type="ECO:0000256" key="10">
    <source>
        <dbReference type="ARBA" id="ARBA00022832"/>
    </source>
</evidence>
<evidence type="ECO:0000256" key="27">
    <source>
        <dbReference type="ARBA" id="ARBA00048290"/>
    </source>
</evidence>
<accession>A0A336KZS9</accession>
<comment type="catalytic activity">
    <reaction evidence="30">
        <text>6-trans-leukotriene B4 + NADP(+) = 12-oxo-(5S)-hydroxy-(6E,8E,10E,14Z)-eicosatetraenoate + NADPH + H(+)</text>
        <dbReference type="Rhea" id="RHEA:51204"/>
        <dbReference type="ChEBI" id="CHEBI:15378"/>
        <dbReference type="ChEBI" id="CHEBI:57783"/>
        <dbReference type="ChEBI" id="CHEBI:58349"/>
        <dbReference type="ChEBI" id="CHEBI:90723"/>
        <dbReference type="ChEBI" id="CHEBI:133974"/>
    </reaction>
    <physiologicalReaction direction="left-to-right" evidence="30">
        <dbReference type="Rhea" id="RHEA:51205"/>
    </physiologicalReaction>
</comment>
<reference evidence="36" key="1">
    <citation type="submission" date="2018-04" db="EMBL/GenBank/DDBJ databases">
        <authorList>
            <person name="Go L.Y."/>
            <person name="Mitchell J.A."/>
        </authorList>
    </citation>
    <scope>NUCLEOTIDE SEQUENCE</scope>
    <source>
        <tissue evidence="36">Whole organism</tissue>
    </source>
</reference>
<comment type="catalytic activity">
    <reaction evidence="21">
        <text>decanal + NADP(+) = (2E)-decenal + NADPH + H(+)</text>
        <dbReference type="Rhea" id="RHEA:50612"/>
        <dbReference type="ChEBI" id="CHEBI:15378"/>
        <dbReference type="ChEBI" id="CHEBI:31457"/>
        <dbReference type="ChEBI" id="CHEBI:57783"/>
        <dbReference type="ChEBI" id="CHEBI:58349"/>
        <dbReference type="ChEBI" id="CHEBI:133455"/>
    </reaction>
    <physiologicalReaction direction="right-to-left" evidence="21">
        <dbReference type="Rhea" id="RHEA:50614"/>
    </physiologicalReaction>
</comment>
<dbReference type="Gene3D" id="3.90.180.10">
    <property type="entry name" value="Medium-chain alcohol dehydrogenases, catalytic domain"/>
    <property type="match status" value="1"/>
</dbReference>
<comment type="catalytic activity">
    <reaction evidence="29">
        <text>20-hydroxy-leukotriene B4 + NADP(+) = 12-oxo-20-hydroxy-leukotriene B4 + NADPH + H(+)</text>
        <dbReference type="Rhea" id="RHEA:51208"/>
        <dbReference type="ChEBI" id="CHEBI:15378"/>
        <dbReference type="ChEBI" id="CHEBI:57460"/>
        <dbReference type="ChEBI" id="CHEBI:57783"/>
        <dbReference type="ChEBI" id="CHEBI:58349"/>
        <dbReference type="ChEBI" id="CHEBI:133346"/>
    </reaction>
    <physiologicalReaction direction="left-to-right" evidence="29">
        <dbReference type="Rhea" id="RHEA:51209"/>
    </physiologicalReaction>
</comment>
<gene>
    <name evidence="36" type="primary">CSON001196</name>
</gene>
<evidence type="ECO:0000256" key="6">
    <source>
        <dbReference type="ARBA" id="ARBA00020651"/>
    </source>
</evidence>
<dbReference type="InterPro" id="IPR013149">
    <property type="entry name" value="ADH-like_C"/>
</dbReference>
<dbReference type="AlphaFoldDB" id="A0A336KZS9"/>
<evidence type="ECO:0000256" key="13">
    <source>
        <dbReference type="ARBA" id="ARBA00023002"/>
    </source>
</evidence>
<dbReference type="GO" id="GO:0047522">
    <property type="term" value="F:15-oxoprostaglandin 13-reductase [NAD(P)+] activity"/>
    <property type="evidence" value="ECO:0007669"/>
    <property type="project" value="UniProtKB-EC"/>
</dbReference>
<evidence type="ECO:0000256" key="18">
    <source>
        <dbReference type="ARBA" id="ARBA00032297"/>
    </source>
</evidence>
<comment type="similarity">
    <text evidence="2">Belongs to the NADP-dependent oxidoreductase L4BD family.</text>
</comment>
<sequence>MTIIKGKKIVLKSHFDGLPKVSDFEIVEETINPIKNGEILVQAEYLSVDPYMRSRAATLAIGSTLFGGQVAKYDFTISQPIKIFIYNFYINLCRVVDSKNPRYPIGVYLFGYFGWRTHSIVNPEEMDSKPYVLPDFGNLPRSLAIGAVGMPGNTAYFGLLEICQPKAGETLVVSGAAGAVGSLVGQIAKLKGLKTIGIAGSDDKCEWLTQKLGFDHAINYKTTNVGEELKKVAPNGVDCYFDNIGGELSATIIQNMNNFGRIAVCGSISVYNKKVEEYPKIPDMQKLFNWKQLRMEGFIVNRWANRWMEGLSQMLEWIKEGHIKYEETVTTGFENMPTAFIEMLTGKNFGKAVIKV</sequence>
<keyword evidence="9" id="KW-0597">Phosphoprotein</keyword>
<dbReference type="EMBL" id="UFQT01001180">
    <property type="protein sequence ID" value="SSX29364.1"/>
    <property type="molecule type" value="Genomic_DNA"/>
</dbReference>
<dbReference type="GO" id="GO:0006693">
    <property type="term" value="P:prostaglandin metabolic process"/>
    <property type="evidence" value="ECO:0007669"/>
    <property type="project" value="UniProtKB-KW"/>
</dbReference>
<comment type="catalytic activity">
    <reaction evidence="28">
        <text>4-hydroxynonanal + NADP(+) = (E)-4-hydroxynon-2-enal + NADPH + H(+)</text>
        <dbReference type="Rhea" id="RHEA:64736"/>
        <dbReference type="ChEBI" id="CHEBI:15378"/>
        <dbReference type="ChEBI" id="CHEBI:57783"/>
        <dbReference type="ChEBI" id="CHEBI:58349"/>
        <dbReference type="ChEBI" id="CHEBI:58968"/>
        <dbReference type="ChEBI" id="CHEBI:156112"/>
    </reaction>
    <physiologicalReaction direction="right-to-left" evidence="28">
        <dbReference type="Rhea" id="RHEA:64738"/>
    </physiologicalReaction>
</comment>
<comment type="catalytic activity">
    <reaction evidence="22">
        <text>pentan-2-one + NADP(+) = (E)-pent-3-en-2-one + NADPH + H(+)</text>
        <dbReference type="Rhea" id="RHEA:50788"/>
        <dbReference type="ChEBI" id="CHEBI:15378"/>
        <dbReference type="ChEBI" id="CHEBI:16472"/>
        <dbReference type="ChEBI" id="CHEBI:57783"/>
        <dbReference type="ChEBI" id="CHEBI:58349"/>
        <dbReference type="ChEBI" id="CHEBI:145276"/>
    </reaction>
    <physiologicalReaction direction="right-to-left" evidence="22">
        <dbReference type="Rhea" id="RHEA:50790"/>
    </physiologicalReaction>
</comment>
<comment type="catalytic activity">
    <reaction evidence="33">
        <text>an n-alkanal + NADP(+) = an alk-2-enal + NADPH + H(+)</text>
        <dbReference type="Rhea" id="RHEA:13737"/>
        <dbReference type="ChEBI" id="CHEBI:12834"/>
        <dbReference type="ChEBI" id="CHEBI:13757"/>
        <dbReference type="ChEBI" id="CHEBI:15378"/>
        <dbReference type="ChEBI" id="CHEBI:57783"/>
        <dbReference type="ChEBI" id="CHEBI:58349"/>
        <dbReference type="EC" id="1.3.1.74"/>
    </reaction>
    <physiologicalReaction direction="right-to-left" evidence="33">
        <dbReference type="Rhea" id="RHEA:13739"/>
    </physiologicalReaction>
</comment>
<evidence type="ECO:0000256" key="8">
    <source>
        <dbReference type="ARBA" id="ARBA00022501"/>
    </source>
</evidence>
<dbReference type="InterPro" id="IPR011032">
    <property type="entry name" value="GroES-like_sf"/>
</dbReference>
<proteinExistence type="inferred from homology"/>
<comment type="subunit">
    <text evidence="3">Monomer or homodimer.</text>
</comment>
<evidence type="ECO:0000256" key="22">
    <source>
        <dbReference type="ARBA" id="ARBA00047742"/>
    </source>
</evidence>
<evidence type="ECO:0000256" key="15">
    <source>
        <dbReference type="ARBA" id="ARBA00023278"/>
    </source>
</evidence>
<keyword evidence="8" id="KW-0644">Prostaglandin metabolism</keyword>
<evidence type="ECO:0000256" key="33">
    <source>
        <dbReference type="ARBA" id="ARBA00049179"/>
    </source>
</evidence>
<dbReference type="InterPro" id="IPR020843">
    <property type="entry name" value="ER"/>
</dbReference>
<dbReference type="Gene3D" id="3.40.50.720">
    <property type="entry name" value="NAD(P)-binding Rossmann-like Domain"/>
    <property type="match status" value="1"/>
</dbReference>
<evidence type="ECO:0000256" key="16">
    <source>
        <dbReference type="ARBA" id="ARBA00031851"/>
    </source>
</evidence>
<dbReference type="PANTHER" id="PTHR43205:SF7">
    <property type="entry name" value="PROSTAGLANDIN REDUCTASE 1"/>
    <property type="match status" value="1"/>
</dbReference>
<dbReference type="Pfam" id="PF16884">
    <property type="entry name" value="ADH_N_2"/>
    <property type="match status" value="1"/>
</dbReference>
<evidence type="ECO:0000256" key="4">
    <source>
        <dbReference type="ARBA" id="ARBA00011981"/>
    </source>
</evidence>
<comment type="catalytic activity">
    <reaction evidence="31">
        <text>(5S,12S)-dihydroxy-(6E,10E,12E,14Z)-eicosatetraenoate + NADP(+) = 12-oxo-(5S)-hydroxy-(6E,8E,10E,14Z)-eicosatetraenoate + NADPH + H(+)</text>
        <dbReference type="Rhea" id="RHEA:51212"/>
        <dbReference type="ChEBI" id="CHEBI:15378"/>
        <dbReference type="ChEBI" id="CHEBI:57783"/>
        <dbReference type="ChEBI" id="CHEBI:58349"/>
        <dbReference type="ChEBI" id="CHEBI:133974"/>
        <dbReference type="ChEBI" id="CHEBI:133975"/>
    </reaction>
    <physiologicalReaction direction="left-to-right" evidence="31">
        <dbReference type="Rhea" id="RHEA:51213"/>
    </physiologicalReaction>
</comment>
<dbReference type="CDD" id="cd08294">
    <property type="entry name" value="leukotriene_B4_DH_like"/>
    <property type="match status" value="1"/>
</dbReference>
<name>A0A336KZS9_CULSO</name>
<comment type="catalytic activity">
    <reaction evidence="27">
        <text>13,14-dihydro-15-oxo-PGF2alpha + NADP(+) = 15-oxoprostaglandin F2alpha + NADPH + H(+)</text>
        <dbReference type="Rhea" id="RHEA:50588"/>
        <dbReference type="ChEBI" id="CHEBI:15378"/>
        <dbReference type="ChEBI" id="CHEBI:57783"/>
        <dbReference type="ChEBI" id="CHEBI:58349"/>
        <dbReference type="ChEBI" id="CHEBI:133374"/>
        <dbReference type="ChEBI" id="CHEBI:133409"/>
    </reaction>
    <physiologicalReaction direction="right-to-left" evidence="27">
        <dbReference type="Rhea" id="RHEA:50590"/>
    </physiologicalReaction>
</comment>
<comment type="catalytic activity">
    <reaction evidence="26">
        <text>nonan-2-one + NADP(+) = (3E)-nonen-2-one + NADPH + H(+)</text>
        <dbReference type="Rhea" id="RHEA:50616"/>
        <dbReference type="ChEBI" id="CHEBI:15378"/>
        <dbReference type="ChEBI" id="CHEBI:57783"/>
        <dbReference type="ChEBI" id="CHEBI:58349"/>
        <dbReference type="ChEBI" id="CHEBI:77927"/>
        <dbReference type="ChEBI" id="CHEBI:133457"/>
    </reaction>
    <physiologicalReaction direction="right-to-left" evidence="26">
        <dbReference type="Rhea" id="RHEA:50618"/>
    </physiologicalReaction>
</comment>
<evidence type="ECO:0000256" key="29">
    <source>
        <dbReference type="ARBA" id="ARBA00048591"/>
    </source>
</evidence>
<evidence type="ECO:0000256" key="11">
    <source>
        <dbReference type="ARBA" id="ARBA00022857"/>
    </source>
</evidence>
<dbReference type="InterPro" id="IPR045010">
    <property type="entry name" value="MDR_fam"/>
</dbReference>
<evidence type="ECO:0000256" key="3">
    <source>
        <dbReference type="ARBA" id="ARBA00011852"/>
    </source>
</evidence>
<dbReference type="InterPro" id="IPR014190">
    <property type="entry name" value="PTGR1"/>
</dbReference>
<evidence type="ECO:0000256" key="9">
    <source>
        <dbReference type="ARBA" id="ARBA00022553"/>
    </source>
</evidence>
<organism evidence="36">
    <name type="scientific">Culicoides sonorensis</name>
    <name type="common">Biting midge</name>
    <dbReference type="NCBI Taxonomy" id="179676"/>
    <lineage>
        <taxon>Eukaryota</taxon>
        <taxon>Metazoa</taxon>
        <taxon>Ecdysozoa</taxon>
        <taxon>Arthropoda</taxon>
        <taxon>Hexapoda</taxon>
        <taxon>Insecta</taxon>
        <taxon>Pterygota</taxon>
        <taxon>Neoptera</taxon>
        <taxon>Endopterygota</taxon>
        <taxon>Diptera</taxon>
        <taxon>Nematocera</taxon>
        <taxon>Chironomoidea</taxon>
        <taxon>Ceratopogonidae</taxon>
        <taxon>Ceratopogoninae</taxon>
        <taxon>Culicoides</taxon>
        <taxon>Monoculicoides</taxon>
    </lineage>
</organism>
<keyword evidence="11" id="KW-0521">NADP</keyword>
<evidence type="ECO:0000313" key="37">
    <source>
        <dbReference type="EMBL" id="SSX29364.1"/>
    </source>
</evidence>
<keyword evidence="12" id="KW-0007">Acetylation</keyword>
<evidence type="ECO:0000256" key="20">
    <source>
        <dbReference type="ARBA" id="ARBA00047461"/>
    </source>
</evidence>
<keyword evidence="7" id="KW-0963">Cytoplasm</keyword>
<evidence type="ECO:0000256" key="30">
    <source>
        <dbReference type="ARBA" id="ARBA00048953"/>
    </source>
</evidence>
<evidence type="ECO:0000256" key="21">
    <source>
        <dbReference type="ARBA" id="ARBA00047617"/>
    </source>
</evidence>
<evidence type="ECO:0000256" key="28">
    <source>
        <dbReference type="ARBA" id="ARBA00048387"/>
    </source>
</evidence>
<dbReference type="EMBL" id="UFQS01001180">
    <property type="protein sequence ID" value="SSX09563.1"/>
    <property type="molecule type" value="Genomic_DNA"/>
</dbReference>
<evidence type="ECO:0000256" key="1">
    <source>
        <dbReference type="ARBA" id="ARBA00004496"/>
    </source>
</evidence>
<evidence type="ECO:0000256" key="14">
    <source>
        <dbReference type="ARBA" id="ARBA00023098"/>
    </source>
</evidence>
<comment type="catalytic activity">
    <reaction evidence="34">
        <text>hexanal + NADP(+) = (E)-hex-2-enal + NADPH + H(+)</text>
        <dbReference type="Rhea" id="RHEA:50776"/>
        <dbReference type="ChEBI" id="CHEBI:15378"/>
        <dbReference type="ChEBI" id="CHEBI:28913"/>
        <dbReference type="ChEBI" id="CHEBI:57783"/>
        <dbReference type="ChEBI" id="CHEBI:58349"/>
        <dbReference type="ChEBI" id="CHEBI:88528"/>
    </reaction>
    <physiologicalReaction direction="right-to-left" evidence="34">
        <dbReference type="Rhea" id="RHEA:50778"/>
    </physiologicalReaction>
</comment>
<reference evidence="37" key="2">
    <citation type="submission" date="2018-07" db="EMBL/GenBank/DDBJ databases">
        <authorList>
            <person name="Quirk P.G."/>
            <person name="Krulwich T.A."/>
        </authorList>
    </citation>
    <scope>NUCLEOTIDE SEQUENCE</scope>
</reference>
<evidence type="ECO:0000256" key="17">
    <source>
        <dbReference type="ARBA" id="ARBA00032255"/>
    </source>
</evidence>
<keyword evidence="15" id="KW-0379">Hydroxylation</keyword>
<dbReference type="SMART" id="SM00829">
    <property type="entry name" value="PKS_ER"/>
    <property type="match status" value="1"/>
</dbReference>
<protein>
    <recommendedName>
        <fullName evidence="6">Prostaglandin reductase 1</fullName>
        <ecNumber evidence="4">1.3.1.48</ecNumber>
        <ecNumber evidence="5">1.3.1.74</ecNumber>
    </recommendedName>
    <alternativeName>
        <fullName evidence="19">15-oxoprostaglandin 13-reductase</fullName>
    </alternativeName>
    <alternativeName>
        <fullName evidence="17">Dithiolethione-inducible gene 1 protein</fullName>
    </alternativeName>
    <alternativeName>
        <fullName evidence="16">Leukotriene B4 12-hydroxydehydrogenase</fullName>
    </alternativeName>
    <alternativeName>
        <fullName evidence="18">NAD(P)H-dependent alkenal/one oxidoreductase</fullName>
    </alternativeName>
</protein>
<dbReference type="InterPro" id="IPR041694">
    <property type="entry name" value="ADH_N_2"/>
</dbReference>
<evidence type="ECO:0000256" key="24">
    <source>
        <dbReference type="ARBA" id="ARBA00047878"/>
    </source>
</evidence>
<evidence type="ECO:0000256" key="2">
    <source>
        <dbReference type="ARBA" id="ARBA00010460"/>
    </source>
</evidence>
<keyword evidence="14" id="KW-0443">Lipid metabolism</keyword>
<keyword evidence="13" id="KW-0560">Oxidoreductase</keyword>
<evidence type="ECO:0000313" key="36">
    <source>
        <dbReference type="EMBL" id="SSX09563.1"/>
    </source>
</evidence>
<dbReference type="FunFam" id="3.40.50.720:FF:000121">
    <property type="entry name" value="Prostaglandin reductase 2"/>
    <property type="match status" value="1"/>
</dbReference>
<feature type="domain" description="Enoyl reductase (ER)" evidence="35">
    <location>
        <begin position="17"/>
        <end position="354"/>
    </location>
</feature>
<dbReference type="SUPFAM" id="SSF51735">
    <property type="entry name" value="NAD(P)-binding Rossmann-fold domains"/>
    <property type="match status" value="1"/>
</dbReference>
<evidence type="ECO:0000256" key="23">
    <source>
        <dbReference type="ARBA" id="ARBA00047871"/>
    </source>
</evidence>
<dbReference type="OMA" id="RQGWRTH"/>
<comment type="catalytic activity">
    <reaction evidence="25">
        <text>dodecanal + NADP(+) = (2E)-dodecenal + NADPH + H(+)</text>
        <dbReference type="Rhea" id="RHEA:50784"/>
        <dbReference type="ChEBI" id="CHEBI:15378"/>
        <dbReference type="ChEBI" id="CHEBI:27836"/>
        <dbReference type="ChEBI" id="CHEBI:57783"/>
        <dbReference type="ChEBI" id="CHEBI:58349"/>
        <dbReference type="ChEBI" id="CHEBI:133741"/>
    </reaction>
    <physiologicalReaction direction="right-to-left" evidence="25">
        <dbReference type="Rhea" id="RHEA:50786"/>
    </physiologicalReaction>
</comment>
<evidence type="ECO:0000256" key="5">
    <source>
        <dbReference type="ARBA" id="ARBA00012410"/>
    </source>
</evidence>
<dbReference type="PANTHER" id="PTHR43205">
    <property type="entry name" value="PROSTAGLANDIN REDUCTASE"/>
    <property type="match status" value="1"/>
</dbReference>
<dbReference type="EC" id="1.3.1.74" evidence="5"/>
<keyword evidence="10" id="KW-0276">Fatty acid metabolism</keyword>
<dbReference type="GO" id="GO:0005737">
    <property type="term" value="C:cytoplasm"/>
    <property type="evidence" value="ECO:0007669"/>
    <property type="project" value="UniProtKB-SubCell"/>
</dbReference>
<evidence type="ECO:0000259" key="35">
    <source>
        <dbReference type="SMART" id="SM00829"/>
    </source>
</evidence>
<comment type="catalytic activity">
    <reaction evidence="32">
        <text>13,14-dihydro-15-oxo-prostaglandin E1 + NADP(+) = 15-oxoprostaglandin E1 + NADPH + H(+)</text>
        <dbReference type="Rhea" id="RHEA:50584"/>
        <dbReference type="ChEBI" id="CHEBI:15378"/>
        <dbReference type="ChEBI" id="CHEBI:57401"/>
        <dbReference type="ChEBI" id="CHEBI:57783"/>
        <dbReference type="ChEBI" id="CHEBI:58349"/>
        <dbReference type="ChEBI" id="CHEBI:133408"/>
    </reaction>
    <physiologicalReaction direction="right-to-left" evidence="32">
        <dbReference type="Rhea" id="RHEA:50586"/>
    </physiologicalReaction>
</comment>
<dbReference type="GO" id="GO:0032440">
    <property type="term" value="F:2-alkenal reductase [NAD(P)H] activity"/>
    <property type="evidence" value="ECO:0007669"/>
    <property type="project" value="UniProtKB-EC"/>
</dbReference>
<comment type="catalytic activity">
    <reaction evidence="20">
        <text>octanal + NADP(+) = (2E)-octenal + NADPH + H(+)</text>
        <dbReference type="Rhea" id="RHEA:50780"/>
        <dbReference type="ChEBI" id="CHEBI:15378"/>
        <dbReference type="ChEBI" id="CHEBI:17935"/>
        <dbReference type="ChEBI" id="CHEBI:57783"/>
        <dbReference type="ChEBI" id="CHEBI:58349"/>
        <dbReference type="ChEBI" id="CHEBI:61748"/>
    </reaction>
    <physiologicalReaction direction="right-to-left" evidence="20">
        <dbReference type="Rhea" id="RHEA:50782"/>
    </physiologicalReaction>
</comment>
<evidence type="ECO:0000256" key="7">
    <source>
        <dbReference type="ARBA" id="ARBA00022490"/>
    </source>
</evidence>
<dbReference type="EC" id="1.3.1.48" evidence="4"/>
<evidence type="ECO:0000256" key="32">
    <source>
        <dbReference type="ARBA" id="ARBA00049070"/>
    </source>
</evidence>
<evidence type="ECO:0000256" key="25">
    <source>
        <dbReference type="ARBA" id="ARBA00047903"/>
    </source>
</evidence>
<evidence type="ECO:0000256" key="31">
    <source>
        <dbReference type="ARBA" id="ARBA00049068"/>
    </source>
</evidence>
<evidence type="ECO:0000256" key="12">
    <source>
        <dbReference type="ARBA" id="ARBA00022990"/>
    </source>
</evidence>
<dbReference type="InterPro" id="IPR036291">
    <property type="entry name" value="NAD(P)-bd_dom_sf"/>
</dbReference>